<name>A0A1T4XKH5_9GAMM</name>
<accession>A0A1T4XKH5</accession>
<evidence type="ECO:0000256" key="2">
    <source>
        <dbReference type="ARBA" id="ARBA00022741"/>
    </source>
</evidence>
<dbReference type="InterPro" id="IPR041500">
    <property type="entry name" value="RecC_C"/>
</dbReference>
<dbReference type="GO" id="GO:0005524">
    <property type="term" value="F:ATP binding"/>
    <property type="evidence" value="ECO:0007669"/>
    <property type="project" value="UniProtKB-UniRule"/>
</dbReference>
<evidence type="ECO:0000256" key="7">
    <source>
        <dbReference type="ARBA" id="ARBA00022840"/>
    </source>
</evidence>
<protein>
    <recommendedName>
        <fullName evidence="10">RecBCD enzyme subunit RecC</fullName>
    </recommendedName>
    <alternativeName>
        <fullName evidence="10">Exonuclease V subunit RecC</fullName>
        <shortName evidence="10">ExoV subunit RecC</shortName>
    </alternativeName>
    <alternativeName>
        <fullName evidence="10">Helicase/nuclease RecBCD subunit RecC</fullName>
    </alternativeName>
</protein>
<evidence type="ECO:0000256" key="10">
    <source>
        <dbReference type="HAMAP-Rule" id="MF_01486"/>
    </source>
</evidence>
<keyword evidence="3 10" id="KW-0227">DNA damage</keyword>
<keyword evidence="4 10" id="KW-0378">Hydrolase</keyword>
<comment type="subunit">
    <text evidence="10">Heterotrimer of RecB, RecC and RecD. All subunits contribute to DNA-binding.</text>
</comment>
<dbReference type="GO" id="GO:0000724">
    <property type="term" value="P:double-strand break repair via homologous recombination"/>
    <property type="evidence" value="ECO:0007669"/>
    <property type="project" value="UniProtKB-UniRule"/>
</dbReference>
<reference evidence="12 13" key="1">
    <citation type="submission" date="2017-02" db="EMBL/GenBank/DDBJ databases">
        <authorList>
            <person name="Peterson S.W."/>
        </authorList>
    </citation>
    <scope>NUCLEOTIDE SEQUENCE [LARGE SCALE GENOMIC DNA]</scope>
    <source>
        <strain evidence="12 13">ATCC 49788</strain>
    </source>
</reference>
<dbReference type="RefSeq" id="WP_078923513.1">
    <property type="nucleotide sequence ID" value="NZ_FUYB01000018.1"/>
</dbReference>
<dbReference type="OrthoDB" id="9762834at2"/>
<evidence type="ECO:0000256" key="4">
    <source>
        <dbReference type="ARBA" id="ARBA00022801"/>
    </source>
</evidence>
<evidence type="ECO:0000256" key="8">
    <source>
        <dbReference type="ARBA" id="ARBA00023125"/>
    </source>
</evidence>
<keyword evidence="13" id="KW-1185">Reference proteome</keyword>
<dbReference type="HAMAP" id="MF_01486">
    <property type="entry name" value="RecC"/>
    <property type="match status" value="1"/>
</dbReference>
<evidence type="ECO:0000256" key="6">
    <source>
        <dbReference type="ARBA" id="ARBA00022839"/>
    </source>
</evidence>
<dbReference type="STRING" id="92487.SAMN02745130_03064"/>
<dbReference type="GO" id="GO:0008854">
    <property type="term" value="F:exodeoxyribonuclease V activity"/>
    <property type="evidence" value="ECO:0007669"/>
    <property type="project" value="InterPro"/>
</dbReference>
<keyword evidence="6 10" id="KW-0269">Exonuclease</keyword>
<dbReference type="SUPFAM" id="SSF52980">
    <property type="entry name" value="Restriction endonuclease-like"/>
    <property type="match status" value="1"/>
</dbReference>
<evidence type="ECO:0000313" key="12">
    <source>
        <dbReference type="EMBL" id="SKA89615.1"/>
    </source>
</evidence>
<dbReference type="Gene3D" id="3.40.50.300">
    <property type="entry name" value="P-loop containing nucleotide triphosphate hydrolases"/>
    <property type="match status" value="2"/>
</dbReference>
<organism evidence="12 13">
    <name type="scientific">Thiothrix eikelboomii</name>
    <dbReference type="NCBI Taxonomy" id="92487"/>
    <lineage>
        <taxon>Bacteria</taxon>
        <taxon>Pseudomonadati</taxon>
        <taxon>Pseudomonadota</taxon>
        <taxon>Gammaproteobacteria</taxon>
        <taxon>Thiotrichales</taxon>
        <taxon>Thiotrichaceae</taxon>
        <taxon>Thiothrix</taxon>
    </lineage>
</organism>
<feature type="domain" description="RecC C-terminal" evidence="11">
    <location>
        <begin position="770"/>
        <end position="988"/>
    </location>
</feature>
<evidence type="ECO:0000256" key="3">
    <source>
        <dbReference type="ARBA" id="ARBA00022763"/>
    </source>
</evidence>
<dbReference type="Gene3D" id="1.10.10.160">
    <property type="match status" value="1"/>
</dbReference>
<dbReference type="Gene3D" id="3.40.50.10930">
    <property type="match status" value="1"/>
</dbReference>
<dbReference type="PIRSF" id="PIRSF000980">
    <property type="entry name" value="RecC"/>
    <property type="match status" value="1"/>
</dbReference>
<gene>
    <name evidence="10" type="primary">recC</name>
    <name evidence="12" type="ORF">SAMN02745130_03064</name>
</gene>
<keyword evidence="9 10" id="KW-0234">DNA repair</keyword>
<comment type="miscellaneous">
    <text evidence="10">In the RecBCD complex, RecB has a slow 3'-5' helicase, an exonuclease activity and loads RecA onto ssDNA, RecD has a fast 5'-3' helicase activity, while RecC stimulates the ATPase and processivity of the RecB helicase and contributes to recognition of the Chi site.</text>
</comment>
<dbReference type="Gene3D" id="1.10.10.990">
    <property type="match status" value="1"/>
</dbReference>
<keyword evidence="8 10" id="KW-0238">DNA-binding</keyword>
<evidence type="ECO:0000259" key="11">
    <source>
        <dbReference type="Pfam" id="PF17946"/>
    </source>
</evidence>
<sequence>MLYVHHSNRLETLAQSLAQQVMTSTADPFEPRWVVVQNAGMGRWLSMQVAQLTGVAAHFNYLFPAELTWELLRRVLTIAEHNPCSIEVLRWRLLQEFLQRSEQHQVALGHYLQTGQDDSAWQLAQQLAGVFDGYLFFRPDWVRTWESQASPNHWQEKLWQLVIGEPKLAHWVNLQSQFITQLADCPTEQLPNPIIFFSIPALSPAYIELIAKVAERVDIHFFIMNPSLHYWGDLESQKRRMRYQPIEQNYVSVGNPLLASWGVQGRDFIEILRNSEPYPQELENFFEPSANSLLHIIQNDILHLEASSAVTVSNQGLDQDFEQDRSICLHACHSPLREVEVLYDQLLAILERHPDLTAAEVVVMSPDINAYAPFIEAVFSSSVVALPFSIADQRFSQAMNISHACAQLLELPQGRFEAESIFTLLEYAEIRQHFGLDEAQVQQCREWVRAVNIRWGVDAEFRQQFARQTTFEHTWRYGLDRLLLGFALPGEQLLGGVLPYNELEGSQTLVLERFQQCLEVLFSTAQWASQRASLADWGARFSRIVEQLFPREAETQTVYRGIDKVLTSAQLAGFTEPVAWSVFKSALRRELEQTSQESGFLGQGITFCNLMPMRSVPFRVVALLGMQDGGFPRQDNRLSFDLLAADKRRKGDRSRREEDRYLFLESLLSARDYFYISYLGQSIQDNSEIMPSVLVSELLDYLEKRFGLCAETLITRHPLQAFSPRYFQANPVLFTYAKDYLSLQAAAVEKRPSACFWDQPQLPAPAESLRQVSLNELIQFYRQPARVFLQRQFDLRLTESLDELAEREPFALEAFTDSKIGEQAVQHLQRGDEAWQVEARLRAQGLLPHGKPGELLVEQQLEQVKALLTKLPKPTEQYTLDLNLSLGEFSLHGQIPKVNAEGIQLYHFGYLGVWQWVSIWLQHLALNLCQRPVGGSAVTQLYTVDKTWRLPEITEATAELELLVEGYWLGLQQPLPFFPKSAWQMAAKGAATDEVVLRAGQEEWIGNSYHVGESTKPEYRLLYRGRSPFDEQPAACIEWAQRVFGRLIASRQEH</sequence>
<dbReference type="InterPro" id="IPR011335">
    <property type="entry name" value="Restrct_endonuc-II-like"/>
</dbReference>
<keyword evidence="7 10" id="KW-0067">ATP-binding</keyword>
<comment type="function">
    <text evidence="10">A helicase/nuclease that prepares dsDNA breaks (DSB) for recombinational DNA repair. Binds to DSBs and unwinds DNA via a highly rapid and processive ATP-dependent bidirectional helicase activity. Unwinds dsDNA until it encounters a Chi (crossover hotspot instigator) sequence from the 3' direction. Cuts ssDNA a few nucleotides 3' to the Chi site. The properties and activities of the enzyme are changed at Chi. The Chi-altered holoenzyme produces a long 3'-ssDNA overhang and facilitates RecA-binding to the ssDNA for homologous DNA recombination and repair. Holoenzyme degrades any linearized DNA that is unable to undergo homologous recombination. In the holoenzyme this subunit recognizes the wild-type Chi sequence, and when added to isolated RecB increases its ATP-dependent helicase processivity.</text>
</comment>
<evidence type="ECO:0000256" key="1">
    <source>
        <dbReference type="ARBA" id="ARBA00022722"/>
    </source>
</evidence>
<dbReference type="GO" id="GO:0003678">
    <property type="term" value="F:DNA helicase activity"/>
    <property type="evidence" value="ECO:0007669"/>
    <property type="project" value="UniProtKB-UniRule"/>
</dbReference>
<dbReference type="Proteomes" id="UP000190460">
    <property type="component" value="Unassembled WGS sequence"/>
</dbReference>
<comment type="similarity">
    <text evidence="10">Belongs to the RecC family.</text>
</comment>
<keyword evidence="5 10" id="KW-0347">Helicase</keyword>
<proteinExistence type="inferred from homology"/>
<dbReference type="PANTHER" id="PTHR30591:SF1">
    <property type="entry name" value="RECBCD ENZYME SUBUNIT RECC"/>
    <property type="match status" value="1"/>
</dbReference>
<keyword evidence="2 10" id="KW-0547">Nucleotide-binding</keyword>
<dbReference type="Pfam" id="PF17946">
    <property type="entry name" value="RecC_C"/>
    <property type="match status" value="1"/>
</dbReference>
<dbReference type="Pfam" id="PF04257">
    <property type="entry name" value="Exonuc_V_gamma"/>
    <property type="match status" value="1"/>
</dbReference>
<evidence type="ECO:0000256" key="5">
    <source>
        <dbReference type="ARBA" id="ARBA00022806"/>
    </source>
</evidence>
<dbReference type="PANTHER" id="PTHR30591">
    <property type="entry name" value="RECBCD ENZYME SUBUNIT RECC"/>
    <property type="match status" value="1"/>
</dbReference>
<dbReference type="InterPro" id="IPR027417">
    <property type="entry name" value="P-loop_NTPase"/>
</dbReference>
<dbReference type="InterPro" id="IPR013986">
    <property type="entry name" value="DExx_box_DNA_helicase_dom_sf"/>
</dbReference>
<dbReference type="GO" id="GO:0003677">
    <property type="term" value="F:DNA binding"/>
    <property type="evidence" value="ECO:0007669"/>
    <property type="project" value="UniProtKB-UniRule"/>
</dbReference>
<dbReference type="EMBL" id="FUYB01000018">
    <property type="protein sequence ID" value="SKA89615.1"/>
    <property type="molecule type" value="Genomic_DNA"/>
</dbReference>
<dbReference type="GO" id="GO:0009338">
    <property type="term" value="C:exodeoxyribonuclease V complex"/>
    <property type="evidence" value="ECO:0007669"/>
    <property type="project" value="InterPro"/>
</dbReference>
<dbReference type="NCBIfam" id="TIGR01450">
    <property type="entry name" value="recC"/>
    <property type="match status" value="1"/>
</dbReference>
<keyword evidence="1 10" id="KW-0540">Nuclease</keyword>
<dbReference type="SUPFAM" id="SSF52540">
    <property type="entry name" value="P-loop containing nucleoside triphosphate hydrolases"/>
    <property type="match status" value="2"/>
</dbReference>
<evidence type="ECO:0000313" key="13">
    <source>
        <dbReference type="Proteomes" id="UP000190460"/>
    </source>
</evidence>
<dbReference type="AlphaFoldDB" id="A0A1T4XKH5"/>
<evidence type="ECO:0000256" key="9">
    <source>
        <dbReference type="ARBA" id="ARBA00023204"/>
    </source>
</evidence>
<dbReference type="InterPro" id="IPR006697">
    <property type="entry name" value="RecC"/>
</dbReference>